<dbReference type="AlphaFoldDB" id="A0AAE0KBC9"/>
<protein>
    <submittedName>
        <fullName evidence="1">Uncharacterized protein</fullName>
    </submittedName>
</protein>
<evidence type="ECO:0000313" key="2">
    <source>
        <dbReference type="Proteomes" id="UP001287356"/>
    </source>
</evidence>
<sequence>MCLWKRMHRSDCGHYWFWLDECYRGMSRCTHIMTPGYQDSIEEESGNWLWCPKCKRAEGAAWTCCMSRTYNWFSIMDTFNTATEMSLQLLNAGIECRECDHVLCSDCTVHAEDTEHTKADSETAMCLWVRRHQPQCGHRWFHREQCYLEPACPIEPSHQLQITEESSWGHWCPKCQREDDRWISGWKCCQCKVANHAWAQRISPDDATETSLSALNYGITCSGCQHTLCQFCTKK</sequence>
<evidence type="ECO:0000313" key="1">
    <source>
        <dbReference type="EMBL" id="KAK3372997.1"/>
    </source>
</evidence>
<keyword evidence="2" id="KW-1185">Reference proteome</keyword>
<comment type="caution">
    <text evidence="1">The sequence shown here is derived from an EMBL/GenBank/DDBJ whole genome shotgun (WGS) entry which is preliminary data.</text>
</comment>
<gene>
    <name evidence="1" type="ORF">B0T24DRAFT_719769</name>
</gene>
<dbReference type="Proteomes" id="UP001287356">
    <property type="component" value="Unassembled WGS sequence"/>
</dbReference>
<organism evidence="1 2">
    <name type="scientific">Lasiosphaeria ovina</name>
    <dbReference type="NCBI Taxonomy" id="92902"/>
    <lineage>
        <taxon>Eukaryota</taxon>
        <taxon>Fungi</taxon>
        <taxon>Dikarya</taxon>
        <taxon>Ascomycota</taxon>
        <taxon>Pezizomycotina</taxon>
        <taxon>Sordariomycetes</taxon>
        <taxon>Sordariomycetidae</taxon>
        <taxon>Sordariales</taxon>
        <taxon>Lasiosphaeriaceae</taxon>
        <taxon>Lasiosphaeria</taxon>
    </lineage>
</organism>
<proteinExistence type="predicted"/>
<reference evidence="1" key="2">
    <citation type="submission" date="2023-06" db="EMBL/GenBank/DDBJ databases">
        <authorList>
            <consortium name="Lawrence Berkeley National Laboratory"/>
            <person name="Haridas S."/>
            <person name="Hensen N."/>
            <person name="Bonometti L."/>
            <person name="Westerberg I."/>
            <person name="Brannstrom I.O."/>
            <person name="Guillou S."/>
            <person name="Cros-Aarteil S."/>
            <person name="Calhoun S."/>
            <person name="Kuo A."/>
            <person name="Mondo S."/>
            <person name="Pangilinan J."/>
            <person name="Riley R."/>
            <person name="Labutti K."/>
            <person name="Andreopoulos B."/>
            <person name="Lipzen A."/>
            <person name="Chen C."/>
            <person name="Yanf M."/>
            <person name="Daum C."/>
            <person name="Ng V."/>
            <person name="Clum A."/>
            <person name="Steindorff A."/>
            <person name="Ohm R."/>
            <person name="Martin F."/>
            <person name="Silar P."/>
            <person name="Natvig D."/>
            <person name="Lalanne C."/>
            <person name="Gautier V."/>
            <person name="Ament-Velasquez S.L."/>
            <person name="Kruys A."/>
            <person name="Hutchinson M.I."/>
            <person name="Powell A.J."/>
            <person name="Barry K."/>
            <person name="Miller A.N."/>
            <person name="Grigoriev I.V."/>
            <person name="Debuchy R."/>
            <person name="Gladieux P."/>
            <person name="Thoren M.H."/>
            <person name="Johannesson H."/>
        </authorList>
    </citation>
    <scope>NUCLEOTIDE SEQUENCE</scope>
    <source>
        <strain evidence="1">CBS 958.72</strain>
    </source>
</reference>
<reference evidence="1" key="1">
    <citation type="journal article" date="2023" name="Mol. Phylogenet. Evol.">
        <title>Genome-scale phylogeny and comparative genomics of the fungal order Sordariales.</title>
        <authorList>
            <person name="Hensen N."/>
            <person name="Bonometti L."/>
            <person name="Westerberg I."/>
            <person name="Brannstrom I.O."/>
            <person name="Guillou S."/>
            <person name="Cros-Aarteil S."/>
            <person name="Calhoun S."/>
            <person name="Haridas S."/>
            <person name="Kuo A."/>
            <person name="Mondo S."/>
            <person name="Pangilinan J."/>
            <person name="Riley R."/>
            <person name="LaButti K."/>
            <person name="Andreopoulos B."/>
            <person name="Lipzen A."/>
            <person name="Chen C."/>
            <person name="Yan M."/>
            <person name="Daum C."/>
            <person name="Ng V."/>
            <person name="Clum A."/>
            <person name="Steindorff A."/>
            <person name="Ohm R.A."/>
            <person name="Martin F."/>
            <person name="Silar P."/>
            <person name="Natvig D.O."/>
            <person name="Lalanne C."/>
            <person name="Gautier V."/>
            <person name="Ament-Velasquez S.L."/>
            <person name="Kruys A."/>
            <person name="Hutchinson M.I."/>
            <person name="Powell A.J."/>
            <person name="Barry K."/>
            <person name="Miller A.N."/>
            <person name="Grigoriev I.V."/>
            <person name="Debuchy R."/>
            <person name="Gladieux P."/>
            <person name="Hiltunen Thoren M."/>
            <person name="Johannesson H."/>
        </authorList>
    </citation>
    <scope>NUCLEOTIDE SEQUENCE</scope>
    <source>
        <strain evidence="1">CBS 958.72</strain>
    </source>
</reference>
<name>A0AAE0KBC9_9PEZI</name>
<dbReference type="EMBL" id="JAULSN010000004">
    <property type="protein sequence ID" value="KAK3372997.1"/>
    <property type="molecule type" value="Genomic_DNA"/>
</dbReference>
<accession>A0AAE0KBC9</accession>